<accession>A0A9E7R224</accession>
<dbReference type="PANTHER" id="PTHR11104">
    <property type="entry name" value="AMINOGLYCOSIDE N3-ACETYLTRANSFERASE"/>
    <property type="match status" value="1"/>
</dbReference>
<reference evidence="4" key="1">
    <citation type="submission" date="2022-09" db="EMBL/GenBank/DDBJ databases">
        <title>Diverse halophilic archaea isolated from saline environments.</title>
        <authorList>
            <person name="Cui H.-L."/>
        </authorList>
    </citation>
    <scope>NUCLEOTIDE SEQUENCE</scope>
    <source>
        <strain evidence="4">ZS-35-S2</strain>
    </source>
</reference>
<dbReference type="InterPro" id="IPR028345">
    <property type="entry name" value="Antibiotic_NAT-like"/>
</dbReference>
<dbReference type="GO" id="GO:0046677">
    <property type="term" value="P:response to antibiotic"/>
    <property type="evidence" value="ECO:0007669"/>
    <property type="project" value="InterPro"/>
</dbReference>
<evidence type="ECO:0000313" key="4">
    <source>
        <dbReference type="EMBL" id="UWM54058.1"/>
    </source>
</evidence>
<dbReference type="GO" id="GO:0008080">
    <property type="term" value="F:N-acetyltransferase activity"/>
    <property type="evidence" value="ECO:0007669"/>
    <property type="project" value="InterPro"/>
</dbReference>
<sequence>MSDSDETGSDGVLPVERSSEPITVESMAAALRALGVESDDCLLVHASLSSLGWVNGAAPAVVDALQRILTDGTLVMPTHSPDVSNPEWWENPPVPEDWYATVRETMPAYRPAVTPTRGMGAVAECFRSYPGVERSAHPMHSFAAWGTDSAFVTERHPLDDSLGDDSPLARVYDRDGRVLFLGTTHATNTSLHLAEYRADLGLERESKGSAVVRDGEREWVTFEDLAIDDEDFPECGAAFEAAHPEAVSRGEVGVAECALLDQRPMVDVAVEWFEANR</sequence>
<dbReference type="RefSeq" id="WP_260593052.1">
    <property type="nucleotide sequence ID" value="NZ_CP104003.1"/>
</dbReference>
<dbReference type="GeneID" id="74944415"/>
<evidence type="ECO:0000256" key="3">
    <source>
        <dbReference type="ARBA" id="ARBA00023315"/>
    </source>
</evidence>
<evidence type="ECO:0000313" key="5">
    <source>
        <dbReference type="Proteomes" id="UP001057580"/>
    </source>
</evidence>
<keyword evidence="3" id="KW-0012">Acyltransferase</keyword>
<dbReference type="SUPFAM" id="SSF110710">
    <property type="entry name" value="TTHA0583/YokD-like"/>
    <property type="match status" value="1"/>
</dbReference>
<evidence type="ECO:0000256" key="1">
    <source>
        <dbReference type="ARBA" id="ARBA00006383"/>
    </source>
</evidence>
<keyword evidence="5" id="KW-1185">Reference proteome</keyword>
<evidence type="ECO:0000256" key="2">
    <source>
        <dbReference type="ARBA" id="ARBA00022679"/>
    </source>
</evidence>
<organism evidence="4 5">
    <name type="scientific">Salinirubellus salinus</name>
    <dbReference type="NCBI Taxonomy" id="1364945"/>
    <lineage>
        <taxon>Archaea</taxon>
        <taxon>Methanobacteriati</taxon>
        <taxon>Methanobacteriota</taxon>
        <taxon>Stenosarchaea group</taxon>
        <taxon>Halobacteria</taxon>
        <taxon>Halobacteriales</taxon>
        <taxon>Natronomonadaceae</taxon>
        <taxon>Salinirubellus</taxon>
    </lineage>
</organism>
<dbReference type="AlphaFoldDB" id="A0A9E7R224"/>
<dbReference type="EMBL" id="CP104003">
    <property type="protein sequence ID" value="UWM54058.1"/>
    <property type="molecule type" value="Genomic_DNA"/>
</dbReference>
<dbReference type="Proteomes" id="UP001057580">
    <property type="component" value="Chromosome"/>
</dbReference>
<proteinExistence type="inferred from homology"/>
<gene>
    <name evidence="4" type="ORF">N0B31_18295</name>
</gene>
<dbReference type="KEGG" id="ssai:N0B31_18295"/>
<protein>
    <submittedName>
        <fullName evidence="4">AAC(3) family N-acetyltransferase</fullName>
    </submittedName>
</protein>
<dbReference type="PANTHER" id="PTHR11104:SF0">
    <property type="entry name" value="SPBETA PROPHAGE-DERIVED AMINOGLYCOSIDE N(3')-ACETYLTRANSFERASE-LIKE PROTEIN YOKD"/>
    <property type="match status" value="1"/>
</dbReference>
<dbReference type="InterPro" id="IPR003679">
    <property type="entry name" value="Amioglycoside_AcTrfase"/>
</dbReference>
<keyword evidence="2" id="KW-0808">Transferase</keyword>
<comment type="similarity">
    <text evidence="1">Belongs to the antibiotic N-acetyltransferase family.</text>
</comment>
<name>A0A9E7R224_9EURY</name>
<dbReference type="Pfam" id="PF02522">
    <property type="entry name" value="Antibiotic_NAT"/>
    <property type="match status" value="1"/>
</dbReference>